<organism evidence="2 3">
    <name type="scientific">Eucalyptus globulus</name>
    <name type="common">Tasmanian blue gum</name>
    <dbReference type="NCBI Taxonomy" id="34317"/>
    <lineage>
        <taxon>Eukaryota</taxon>
        <taxon>Viridiplantae</taxon>
        <taxon>Streptophyta</taxon>
        <taxon>Embryophyta</taxon>
        <taxon>Tracheophyta</taxon>
        <taxon>Spermatophyta</taxon>
        <taxon>Magnoliopsida</taxon>
        <taxon>eudicotyledons</taxon>
        <taxon>Gunneridae</taxon>
        <taxon>Pentapetalae</taxon>
        <taxon>rosids</taxon>
        <taxon>malvids</taxon>
        <taxon>Myrtales</taxon>
        <taxon>Myrtaceae</taxon>
        <taxon>Myrtoideae</taxon>
        <taxon>Eucalypteae</taxon>
        <taxon>Eucalyptus</taxon>
    </lineage>
</organism>
<evidence type="ECO:0000313" key="3">
    <source>
        <dbReference type="Proteomes" id="UP001634007"/>
    </source>
</evidence>
<comment type="caution">
    <text evidence="2">The sequence shown here is derived from an EMBL/GenBank/DDBJ whole genome shotgun (WGS) entry which is preliminary data.</text>
</comment>
<evidence type="ECO:0000313" key="2">
    <source>
        <dbReference type="EMBL" id="KAL3754806.1"/>
    </source>
</evidence>
<dbReference type="Proteomes" id="UP001634007">
    <property type="component" value="Unassembled WGS sequence"/>
</dbReference>
<protein>
    <submittedName>
        <fullName evidence="2">Uncharacterized protein</fullName>
    </submittedName>
</protein>
<feature type="compositionally biased region" description="Basic and acidic residues" evidence="1">
    <location>
        <begin position="9"/>
        <end position="20"/>
    </location>
</feature>
<proteinExistence type="predicted"/>
<dbReference type="AlphaFoldDB" id="A0ABD3LYA9"/>
<feature type="region of interest" description="Disordered" evidence="1">
    <location>
        <begin position="1"/>
        <end position="20"/>
    </location>
</feature>
<name>A0ABD3LYA9_EUCGL</name>
<keyword evidence="3" id="KW-1185">Reference proteome</keyword>
<gene>
    <name evidence="2" type="ORF">ACJRO7_001976</name>
</gene>
<accession>A0ABD3LYA9</accession>
<dbReference type="EMBL" id="JBJKBG010000001">
    <property type="protein sequence ID" value="KAL3754806.1"/>
    <property type="molecule type" value="Genomic_DNA"/>
</dbReference>
<reference evidence="2 3" key="1">
    <citation type="submission" date="2024-11" db="EMBL/GenBank/DDBJ databases">
        <title>Chromosome-level genome assembly of Eucalyptus globulus Labill. provides insights into its genome evolution.</title>
        <authorList>
            <person name="Li X."/>
        </authorList>
    </citation>
    <scope>NUCLEOTIDE SEQUENCE [LARGE SCALE GENOMIC DNA]</scope>
    <source>
        <strain evidence="2">CL2024</strain>
        <tissue evidence="2">Fresh tender leaves</tissue>
    </source>
</reference>
<sequence length="168" mass="19376">MGVRSNSTEGEKPSNENERAIKIGTLSLENNWNLHTVLAKWRRRSQDGNFRPTLFEISPVFYWKGRRKSEEQEMGILQNAATSQQAKSEDPEKWESNPIRQKGRETHDANEGIGTKSEGNRSKEEPFKPLKQLQLTHGGRRAKKTNARWELSPYPFRDISPGCLLERK</sequence>
<feature type="compositionally biased region" description="Basic and acidic residues" evidence="1">
    <location>
        <begin position="118"/>
        <end position="128"/>
    </location>
</feature>
<evidence type="ECO:0000256" key="1">
    <source>
        <dbReference type="SAM" id="MobiDB-lite"/>
    </source>
</evidence>
<feature type="region of interest" description="Disordered" evidence="1">
    <location>
        <begin position="72"/>
        <end position="147"/>
    </location>
</feature>